<keyword evidence="8" id="KW-1185">Reference proteome</keyword>
<proteinExistence type="inferred from homology"/>
<dbReference type="PANTHER" id="PTHR34997:SF1">
    <property type="entry name" value="PEPTIDOGLYCAN-BINDING LYSIN DOMAIN"/>
    <property type="match status" value="1"/>
</dbReference>
<feature type="domain" description="LysM" evidence="6">
    <location>
        <begin position="283"/>
        <end position="331"/>
    </location>
</feature>
<evidence type="ECO:0000256" key="4">
    <source>
        <dbReference type="SAM" id="MobiDB-lite"/>
    </source>
</evidence>
<dbReference type="RefSeq" id="XP_066673421.1">
    <property type="nucleotide sequence ID" value="XM_066806125.1"/>
</dbReference>
<feature type="chain" id="PRO_5046420300" description="LysM domain-containing protein" evidence="5">
    <location>
        <begin position="22"/>
        <end position="588"/>
    </location>
</feature>
<dbReference type="CDD" id="cd00118">
    <property type="entry name" value="LysM"/>
    <property type="match status" value="2"/>
</dbReference>
<feature type="signal peptide" evidence="5">
    <location>
        <begin position="1"/>
        <end position="21"/>
    </location>
</feature>
<reference evidence="7 8" key="1">
    <citation type="submission" date="2023-01" db="EMBL/GenBank/DDBJ databases">
        <title>Analysis of 21 Apiospora genomes using comparative genomics revels a genus with tremendous synthesis potential of carbohydrate active enzymes and secondary metabolites.</title>
        <authorList>
            <person name="Sorensen T."/>
        </authorList>
    </citation>
    <scope>NUCLEOTIDE SEQUENCE [LARGE SCALE GENOMIC DNA]</scope>
    <source>
        <strain evidence="7 8">CBS 114990</strain>
    </source>
</reference>
<gene>
    <name evidence="7" type="ORF">PG997_001810</name>
</gene>
<dbReference type="Proteomes" id="UP001433268">
    <property type="component" value="Unassembled WGS sequence"/>
</dbReference>
<protein>
    <recommendedName>
        <fullName evidence="6">LysM domain-containing protein</fullName>
    </recommendedName>
</protein>
<comment type="caution">
    <text evidence="7">The sequence shown here is derived from an EMBL/GenBank/DDBJ whole genome shotgun (WGS) entry which is preliminary data.</text>
</comment>
<evidence type="ECO:0000256" key="3">
    <source>
        <dbReference type="ARBA" id="ARBA00044955"/>
    </source>
</evidence>
<dbReference type="Gene3D" id="3.10.350.10">
    <property type="entry name" value="LysM domain"/>
    <property type="match status" value="4"/>
</dbReference>
<evidence type="ECO:0000313" key="8">
    <source>
        <dbReference type="Proteomes" id="UP001433268"/>
    </source>
</evidence>
<dbReference type="EMBL" id="JAQQWN010000003">
    <property type="protein sequence ID" value="KAK8091449.1"/>
    <property type="molecule type" value="Genomic_DNA"/>
</dbReference>
<dbReference type="GeneID" id="92039185"/>
<evidence type="ECO:0000256" key="1">
    <source>
        <dbReference type="ARBA" id="ARBA00022669"/>
    </source>
</evidence>
<evidence type="ECO:0000256" key="2">
    <source>
        <dbReference type="ARBA" id="ARBA00023026"/>
    </source>
</evidence>
<dbReference type="InterPro" id="IPR052210">
    <property type="entry name" value="LysM1-like"/>
</dbReference>
<evidence type="ECO:0000256" key="5">
    <source>
        <dbReference type="SAM" id="SignalP"/>
    </source>
</evidence>
<accession>A0ABR1X7J4</accession>
<keyword evidence="1" id="KW-0147">Chitin-binding</keyword>
<comment type="similarity">
    <text evidence="3">Belongs to the secreted LysM effector family.</text>
</comment>
<dbReference type="InterPro" id="IPR036779">
    <property type="entry name" value="LysM_dom_sf"/>
</dbReference>
<dbReference type="PANTHER" id="PTHR34997">
    <property type="entry name" value="AM15"/>
    <property type="match status" value="1"/>
</dbReference>
<dbReference type="SMART" id="SM00257">
    <property type="entry name" value="LysM"/>
    <property type="match status" value="2"/>
</dbReference>
<keyword evidence="5" id="KW-0732">Signal</keyword>
<feature type="domain" description="LysM" evidence="6">
    <location>
        <begin position="230"/>
        <end position="276"/>
    </location>
</feature>
<evidence type="ECO:0000313" key="7">
    <source>
        <dbReference type="EMBL" id="KAK8091449.1"/>
    </source>
</evidence>
<sequence length="588" mass="62546">MLLRTGSFLFLASLLAGLVQAQVQLYNLTLTPDVSETCVAVINQPVNCDAVLASLGDATPGNVFGTPLFLTPDRLDALCTADCRTLLLRWEVRIARACGDTLYDQADGGKHALASYAHKYIEIYDTVCLKNSDSHVCNTVMGDLLGIDPVNQHATATPTPQVYCDGCFLSMVSTQLAMPLASTSLLADMFSGLTSSCSSSGWTIAPTPTATTFTVRAPSTTPEPPGCNGTMYTVASSDTCVGISLAQGISTDDLASYNHIPSMCYRFPNAGTSLCLPDARKCQPYKLTQNDTCTSLRKHFGITYAQLTSWNPSIGRKCNNLAAYVGYVLCVSNPGGDWVNPEPGQSTPMEAWPSATYVPFTEAAPYANGTRMDCATYVTAPMLTNYTGNGTTSLACADVADQYGIALDDFLTWNPSLNSSDPCTMANNTQYCVQSYARFSQGMTDSCVQTETAPPGYDCYKFTADWGVDSDQFAVWNPDVGPGCQNFTVGKQYCISVLHFQQPGIAPNCNQFAAANETDWVNLPCQIIETKFGLSHARTTARQASAALLGTSVTGSSPSITSWASSFSGSTNGASSVTATASPVSQDV</sequence>
<dbReference type="Pfam" id="PF01476">
    <property type="entry name" value="LysM"/>
    <property type="match status" value="2"/>
</dbReference>
<dbReference type="InterPro" id="IPR018392">
    <property type="entry name" value="LysM"/>
</dbReference>
<keyword evidence="2" id="KW-0843">Virulence</keyword>
<dbReference type="SUPFAM" id="SSF54106">
    <property type="entry name" value="LysM domain"/>
    <property type="match status" value="2"/>
</dbReference>
<evidence type="ECO:0000259" key="6">
    <source>
        <dbReference type="PROSITE" id="PS51782"/>
    </source>
</evidence>
<feature type="domain" description="LysM" evidence="6">
    <location>
        <begin position="449"/>
        <end position="495"/>
    </location>
</feature>
<feature type="region of interest" description="Disordered" evidence="4">
    <location>
        <begin position="569"/>
        <end position="588"/>
    </location>
</feature>
<name>A0ABR1X7J4_9PEZI</name>
<dbReference type="PROSITE" id="PS51782">
    <property type="entry name" value="LYSM"/>
    <property type="match status" value="3"/>
</dbReference>
<organism evidence="7 8">
    <name type="scientific">Apiospora hydei</name>
    <dbReference type="NCBI Taxonomy" id="1337664"/>
    <lineage>
        <taxon>Eukaryota</taxon>
        <taxon>Fungi</taxon>
        <taxon>Dikarya</taxon>
        <taxon>Ascomycota</taxon>
        <taxon>Pezizomycotina</taxon>
        <taxon>Sordariomycetes</taxon>
        <taxon>Xylariomycetidae</taxon>
        <taxon>Amphisphaeriales</taxon>
        <taxon>Apiosporaceae</taxon>
        <taxon>Apiospora</taxon>
    </lineage>
</organism>